<protein>
    <submittedName>
        <fullName evidence="1">Uncharacterized protein</fullName>
    </submittedName>
</protein>
<evidence type="ECO:0000313" key="1">
    <source>
        <dbReference type="EMBL" id="KAI3734787.1"/>
    </source>
</evidence>
<keyword evidence="2" id="KW-1185">Reference proteome</keyword>
<organism evidence="1 2">
    <name type="scientific">Arctium lappa</name>
    <name type="common">Greater burdock</name>
    <name type="synonym">Lappa major</name>
    <dbReference type="NCBI Taxonomy" id="4217"/>
    <lineage>
        <taxon>Eukaryota</taxon>
        <taxon>Viridiplantae</taxon>
        <taxon>Streptophyta</taxon>
        <taxon>Embryophyta</taxon>
        <taxon>Tracheophyta</taxon>
        <taxon>Spermatophyta</taxon>
        <taxon>Magnoliopsida</taxon>
        <taxon>eudicotyledons</taxon>
        <taxon>Gunneridae</taxon>
        <taxon>Pentapetalae</taxon>
        <taxon>asterids</taxon>
        <taxon>campanulids</taxon>
        <taxon>Asterales</taxon>
        <taxon>Asteraceae</taxon>
        <taxon>Carduoideae</taxon>
        <taxon>Cardueae</taxon>
        <taxon>Arctiinae</taxon>
        <taxon>Arctium</taxon>
    </lineage>
</organism>
<dbReference type="EMBL" id="CM042050">
    <property type="protein sequence ID" value="KAI3734787.1"/>
    <property type="molecule type" value="Genomic_DNA"/>
</dbReference>
<gene>
    <name evidence="1" type="ORF">L6452_14266</name>
</gene>
<reference evidence="1 2" key="2">
    <citation type="journal article" date="2022" name="Mol. Ecol. Resour.">
        <title>The genomes of chicory, endive, great burdock and yacon provide insights into Asteraceae paleo-polyploidization history and plant inulin production.</title>
        <authorList>
            <person name="Fan W."/>
            <person name="Wang S."/>
            <person name="Wang H."/>
            <person name="Wang A."/>
            <person name="Jiang F."/>
            <person name="Liu H."/>
            <person name="Zhao H."/>
            <person name="Xu D."/>
            <person name="Zhang Y."/>
        </authorList>
    </citation>
    <scope>NUCLEOTIDE SEQUENCE [LARGE SCALE GENOMIC DNA]</scope>
    <source>
        <strain evidence="2">cv. Niubang</strain>
    </source>
</reference>
<reference evidence="2" key="1">
    <citation type="journal article" date="2022" name="Mol. Ecol. Resour.">
        <title>The genomes of chicory, endive, great burdock and yacon provide insights into Asteraceae palaeo-polyploidization history and plant inulin production.</title>
        <authorList>
            <person name="Fan W."/>
            <person name="Wang S."/>
            <person name="Wang H."/>
            <person name="Wang A."/>
            <person name="Jiang F."/>
            <person name="Liu H."/>
            <person name="Zhao H."/>
            <person name="Xu D."/>
            <person name="Zhang Y."/>
        </authorList>
    </citation>
    <scope>NUCLEOTIDE SEQUENCE [LARGE SCALE GENOMIC DNA]</scope>
    <source>
        <strain evidence="2">cv. Niubang</strain>
    </source>
</reference>
<dbReference type="Proteomes" id="UP001055879">
    <property type="component" value="Linkage Group LG04"/>
</dbReference>
<proteinExistence type="predicted"/>
<evidence type="ECO:0000313" key="2">
    <source>
        <dbReference type="Proteomes" id="UP001055879"/>
    </source>
</evidence>
<comment type="caution">
    <text evidence="1">The sequence shown here is derived from an EMBL/GenBank/DDBJ whole genome shotgun (WGS) entry which is preliminary data.</text>
</comment>
<name>A0ACB9CKY4_ARCLA</name>
<accession>A0ACB9CKY4</accession>
<sequence length="414" mass="47067">MDKMKLLLDLSASGLRAIRYAREMQGIRQVVALDNDNASVEACRRNIKFNGSVASEKVESNLADARVYMLTYPKEFDVIDLDPYGSPSMFLDSAVQSIAGGMLMCTTTNMQDQNPNHTMQDNLDDESEETVSLCDLPIYGYNTVYSTSDSEDTMKADETFEFFSEDWVKNDKDSNFFPPKDIVFCGNLIPPKQPISRNTPEFKKLRDHGSNKVDPNYSGGGKNREFAKLISMNKGRNHGVEREPKRVFPVSGSKKSRWYNYGVGLAGIPTEMELSAIRSRQNQHRKNRLEGTHGGGGKEGGGFRRGKGLGRLIRDLSCNDQNQANSMVKESLVCIPRLKQRNKGFTKPRSTKNKYRRRHEKGERRKEKTQKRKKEKMQKKKWTRLFPFTKSKDSQAFVAVAVAVGEKGEDREEW</sequence>